<dbReference type="InterPro" id="IPR012944">
    <property type="entry name" value="SusD_RagB_dom"/>
</dbReference>
<dbReference type="InterPro" id="IPR011990">
    <property type="entry name" value="TPR-like_helical_dom_sf"/>
</dbReference>
<evidence type="ECO:0000256" key="3">
    <source>
        <dbReference type="ARBA" id="ARBA00022729"/>
    </source>
</evidence>
<dbReference type="Proteomes" id="UP000321436">
    <property type="component" value="Unassembled WGS sequence"/>
</dbReference>
<dbReference type="Pfam" id="PF07980">
    <property type="entry name" value="SusD_RagB"/>
    <property type="match status" value="1"/>
</dbReference>
<organism evidence="8 9">
    <name type="scientific">Chitinophaga cymbidii</name>
    <dbReference type="NCBI Taxonomy" id="1096750"/>
    <lineage>
        <taxon>Bacteria</taxon>
        <taxon>Pseudomonadati</taxon>
        <taxon>Bacteroidota</taxon>
        <taxon>Chitinophagia</taxon>
        <taxon>Chitinophagales</taxon>
        <taxon>Chitinophagaceae</taxon>
        <taxon>Chitinophaga</taxon>
    </lineage>
</organism>
<keyword evidence="3" id="KW-0732">Signal</keyword>
<name>A0A512RNH5_9BACT</name>
<evidence type="ECO:0000256" key="1">
    <source>
        <dbReference type="ARBA" id="ARBA00004442"/>
    </source>
</evidence>
<protein>
    <submittedName>
        <fullName evidence="8">Membrane protein</fullName>
    </submittedName>
</protein>
<accession>A0A512RNH5</accession>
<dbReference type="AlphaFoldDB" id="A0A512RNH5"/>
<evidence type="ECO:0000256" key="4">
    <source>
        <dbReference type="ARBA" id="ARBA00023136"/>
    </source>
</evidence>
<dbReference type="Pfam" id="PF14322">
    <property type="entry name" value="SusD-like_3"/>
    <property type="match status" value="1"/>
</dbReference>
<evidence type="ECO:0000313" key="9">
    <source>
        <dbReference type="Proteomes" id="UP000321436"/>
    </source>
</evidence>
<feature type="domain" description="SusD-like N-terminal" evidence="7">
    <location>
        <begin position="53"/>
        <end position="214"/>
    </location>
</feature>
<keyword evidence="5" id="KW-0998">Cell outer membrane</keyword>
<dbReference type="Gene3D" id="1.25.40.390">
    <property type="match status" value="1"/>
</dbReference>
<keyword evidence="9" id="KW-1185">Reference proteome</keyword>
<dbReference type="CDD" id="cd08977">
    <property type="entry name" value="SusD"/>
    <property type="match status" value="1"/>
</dbReference>
<comment type="subcellular location">
    <subcellularLocation>
        <location evidence="1">Cell outer membrane</location>
    </subcellularLocation>
</comment>
<dbReference type="EMBL" id="BKAU01000004">
    <property type="protein sequence ID" value="GEP97255.1"/>
    <property type="molecule type" value="Genomic_DNA"/>
</dbReference>
<comment type="similarity">
    <text evidence="2">Belongs to the SusD family.</text>
</comment>
<evidence type="ECO:0000256" key="5">
    <source>
        <dbReference type="ARBA" id="ARBA00023237"/>
    </source>
</evidence>
<evidence type="ECO:0000256" key="2">
    <source>
        <dbReference type="ARBA" id="ARBA00006275"/>
    </source>
</evidence>
<feature type="domain" description="RagB/SusD" evidence="6">
    <location>
        <begin position="263"/>
        <end position="513"/>
    </location>
</feature>
<comment type="caution">
    <text evidence="8">The sequence shown here is derived from an EMBL/GenBank/DDBJ whole genome shotgun (WGS) entry which is preliminary data.</text>
</comment>
<keyword evidence="4" id="KW-0472">Membrane</keyword>
<dbReference type="GO" id="GO:0009279">
    <property type="term" value="C:cell outer membrane"/>
    <property type="evidence" value="ECO:0007669"/>
    <property type="project" value="UniProtKB-SubCell"/>
</dbReference>
<reference evidence="8 9" key="1">
    <citation type="submission" date="2019-07" db="EMBL/GenBank/DDBJ databases">
        <title>Whole genome shotgun sequence of Chitinophaga cymbidii NBRC 109752.</title>
        <authorList>
            <person name="Hosoyama A."/>
            <person name="Uohara A."/>
            <person name="Ohji S."/>
            <person name="Ichikawa N."/>
        </authorList>
    </citation>
    <scope>NUCLEOTIDE SEQUENCE [LARGE SCALE GENOMIC DNA]</scope>
    <source>
        <strain evidence="8 9">NBRC 109752</strain>
    </source>
</reference>
<evidence type="ECO:0000259" key="6">
    <source>
        <dbReference type="Pfam" id="PF07980"/>
    </source>
</evidence>
<dbReference type="SUPFAM" id="SSF48452">
    <property type="entry name" value="TPR-like"/>
    <property type="match status" value="1"/>
</dbReference>
<evidence type="ECO:0000259" key="7">
    <source>
        <dbReference type="Pfam" id="PF14322"/>
    </source>
</evidence>
<evidence type="ECO:0000313" key="8">
    <source>
        <dbReference type="EMBL" id="GEP97255.1"/>
    </source>
</evidence>
<dbReference type="InterPro" id="IPR033985">
    <property type="entry name" value="SusD-like_N"/>
</dbReference>
<proteinExistence type="inferred from homology"/>
<sequence>MATGCNTDLLNQLPKDRYVEETFWSSPEKADAGLSACYSILRNDGIYGGKGSNNATALWEETASPNAYNYSNSMSYNAIASGLQESNSGGVISSRWADAYGGIGRCNTFLVKVDDVPEMNDAVKDRMKGEAFFLRAFYYFLLQNYYGDVPLILDPPDALTQSDLPRTERAQVVAQILKDLDSAELKLPYKYTAATDKGRATKGAAMALRAKLLLYEASPLFAGTNDAQKWKAAADAAKELMNASGQTGYGLFPDYRQLFMIANENNKEVIFDVQYMFPNQGSSFDLICRQYGTNQPLLGLAQAYLMDDGLPADESPRYDPDHPYLNRDPRLYGTMTFPGDMYMGEVVTNTRFAITGFGMKKFSIYDREKPPSDKASLVNGQSETNFIVLRYGDILLMYAEAQNEFGGPTSDVYDALDTLRGRVGMPKITRDKTQAELRTIIRHERRIELAGEGQYYNDIRRWKTAEVELNGDVYKYSGDRLETRKFNPARDYWWPIPLAERDLNPALEQNDFY</sequence>
<gene>
    <name evidence="8" type="ORF">CCY01nite_35150</name>
</gene>